<organism evidence="9 10">
    <name type="scientific">Niastella koreensis</name>
    <dbReference type="NCBI Taxonomy" id="354356"/>
    <lineage>
        <taxon>Bacteria</taxon>
        <taxon>Pseudomonadati</taxon>
        <taxon>Bacteroidota</taxon>
        <taxon>Chitinophagia</taxon>
        <taxon>Chitinophagales</taxon>
        <taxon>Chitinophagaceae</taxon>
        <taxon>Niastella</taxon>
    </lineage>
</organism>
<keyword evidence="10" id="KW-1185">Reference proteome</keyword>
<proteinExistence type="inferred from homology"/>
<dbReference type="GO" id="GO:0016787">
    <property type="term" value="F:hydrolase activity"/>
    <property type="evidence" value="ECO:0007669"/>
    <property type="project" value="UniProtKB-KW"/>
</dbReference>
<evidence type="ECO:0000256" key="2">
    <source>
        <dbReference type="ARBA" id="ARBA00022651"/>
    </source>
</evidence>
<evidence type="ECO:0000256" key="4">
    <source>
        <dbReference type="ARBA" id="ARBA00023277"/>
    </source>
</evidence>
<dbReference type="PROSITE" id="PS50022">
    <property type="entry name" value="FA58C_3"/>
    <property type="match status" value="1"/>
</dbReference>
<evidence type="ECO:0000313" key="10">
    <source>
        <dbReference type="Proteomes" id="UP000192277"/>
    </source>
</evidence>
<accession>A0ABX3P043</accession>
<dbReference type="InterPro" id="IPR008979">
    <property type="entry name" value="Galactose-bd-like_sf"/>
</dbReference>
<dbReference type="Gene3D" id="2.115.10.20">
    <property type="entry name" value="Glycosyl hydrolase domain, family 43"/>
    <property type="match status" value="1"/>
</dbReference>
<dbReference type="SUPFAM" id="SSF49785">
    <property type="entry name" value="Galactose-binding domain-like"/>
    <property type="match status" value="1"/>
</dbReference>
<dbReference type="InterPro" id="IPR006710">
    <property type="entry name" value="Glyco_hydro_43"/>
</dbReference>
<dbReference type="Pfam" id="PF00754">
    <property type="entry name" value="F5_F8_type_C"/>
    <property type="match status" value="1"/>
</dbReference>
<dbReference type="Gene3D" id="2.60.120.260">
    <property type="entry name" value="Galactose-binding domain-like"/>
    <property type="match status" value="1"/>
</dbReference>
<evidence type="ECO:0000256" key="6">
    <source>
        <dbReference type="RuleBase" id="RU361187"/>
    </source>
</evidence>
<evidence type="ECO:0000256" key="3">
    <source>
        <dbReference type="ARBA" id="ARBA00022801"/>
    </source>
</evidence>
<keyword evidence="7" id="KW-0732">Signal</keyword>
<dbReference type="CDD" id="cd18608">
    <property type="entry name" value="GH43_F5-8_typeC-like"/>
    <property type="match status" value="1"/>
</dbReference>
<keyword evidence="2" id="KW-0858">Xylan degradation</keyword>
<dbReference type="SUPFAM" id="SSF75005">
    <property type="entry name" value="Arabinanase/levansucrase/invertase"/>
    <property type="match status" value="1"/>
</dbReference>
<feature type="chain" id="PRO_5045422420" evidence="7">
    <location>
        <begin position="22"/>
        <end position="470"/>
    </location>
</feature>
<keyword evidence="3 6" id="KW-0378">Hydrolase</keyword>
<gene>
    <name evidence="9" type="ORF">A4D02_25895</name>
</gene>
<reference evidence="9 10" key="1">
    <citation type="submission" date="2016-04" db="EMBL/GenBank/DDBJ databases">
        <authorList>
            <person name="Chen L."/>
            <person name="Zhuang W."/>
            <person name="Wang G."/>
        </authorList>
    </citation>
    <scope>NUCLEOTIDE SEQUENCE [LARGE SCALE GENOMIC DNA]</scope>
    <source>
        <strain evidence="10">GR20</strain>
    </source>
</reference>
<feature type="signal peptide" evidence="7">
    <location>
        <begin position="1"/>
        <end position="21"/>
    </location>
</feature>
<dbReference type="EMBL" id="LWBO01000005">
    <property type="protein sequence ID" value="OQP51672.1"/>
    <property type="molecule type" value="Genomic_DNA"/>
</dbReference>
<evidence type="ECO:0000259" key="8">
    <source>
        <dbReference type="PROSITE" id="PS50022"/>
    </source>
</evidence>
<sequence length="470" mass="52319">MMRALAWVIGVTLFHSTITLAQGSGNPIIPDLIADPSIVSFDGTFYCYATTDGYNQGLATSGPPVVWMSNDLVNWHFKGTFFPAAVGQLYWAPSTATKVKGKYYLYPTLNTNIYAAVANSPAGPFHLLNGADTLAGSKAPKPMVTLKGPKGTKGIDAEVFIDDDGKAYMVWAQRGAARLHDDMYTLDTTVVIKTKRSGYSEGPFLFKRKGIYYYLYTLSGHENYQYAYIYSKVSPLGPFEFPQNDIIATTDHAKGIYGPGHGCVFNDKGYKDKGTDNYYFAYLEFGRGSTNRQVWVDKLNFNEDGTIQPVVLTHEGVGPLHEWKSHFIPVPIRRATVSSSLPDMPIKPIRDSTLNRTETYQPQNAIDQSNGTRWMAATTDSVAAITIDLGYARKINRLDAFFVKPTAGHAYKLEYSTNGTIWKRCGGHSDLKIQSPHTDNFAVTARYFKLTFIKGVPGLWEIRAYQDTRR</sequence>
<comment type="caution">
    <text evidence="9">The sequence shown here is derived from an EMBL/GenBank/DDBJ whole genome shotgun (WGS) entry which is preliminary data.</text>
</comment>
<name>A0ABX3P043_9BACT</name>
<comment type="similarity">
    <text evidence="1 6">Belongs to the glycosyl hydrolase 43 family.</text>
</comment>
<dbReference type="InterPro" id="IPR023296">
    <property type="entry name" value="Glyco_hydro_beta-prop_sf"/>
</dbReference>
<evidence type="ECO:0000256" key="1">
    <source>
        <dbReference type="ARBA" id="ARBA00009865"/>
    </source>
</evidence>
<keyword evidence="5 6" id="KW-0326">Glycosidase</keyword>
<dbReference type="InterPro" id="IPR052176">
    <property type="entry name" value="Glycosyl_Hydrlase_43_Enz"/>
</dbReference>
<feature type="domain" description="F5/8 type C" evidence="8">
    <location>
        <begin position="334"/>
        <end position="450"/>
    </location>
</feature>
<protein>
    <submittedName>
        <fullName evidence="9">Glycosyl hydrolase family 43</fullName>
    </submittedName>
</protein>
<dbReference type="Proteomes" id="UP000192277">
    <property type="component" value="Unassembled WGS sequence"/>
</dbReference>
<dbReference type="PANTHER" id="PTHR43772">
    <property type="entry name" value="ENDO-1,4-BETA-XYLANASE"/>
    <property type="match status" value="1"/>
</dbReference>
<dbReference type="PANTHER" id="PTHR43772:SF2">
    <property type="entry name" value="PUTATIVE (AFU_ORTHOLOGUE AFUA_2G04480)-RELATED"/>
    <property type="match status" value="1"/>
</dbReference>
<keyword evidence="2" id="KW-0624">Polysaccharide degradation</keyword>
<dbReference type="Pfam" id="PF04616">
    <property type="entry name" value="Glyco_hydro_43"/>
    <property type="match status" value="1"/>
</dbReference>
<evidence type="ECO:0000313" key="9">
    <source>
        <dbReference type="EMBL" id="OQP51672.1"/>
    </source>
</evidence>
<keyword evidence="4" id="KW-0119">Carbohydrate metabolism</keyword>
<evidence type="ECO:0000256" key="7">
    <source>
        <dbReference type="SAM" id="SignalP"/>
    </source>
</evidence>
<dbReference type="InterPro" id="IPR000421">
    <property type="entry name" value="FA58C"/>
</dbReference>
<evidence type="ECO:0000256" key="5">
    <source>
        <dbReference type="ARBA" id="ARBA00023295"/>
    </source>
</evidence>